<evidence type="ECO:0000256" key="2">
    <source>
        <dbReference type="SAM" id="SignalP"/>
    </source>
</evidence>
<feature type="chain" id="PRO_5035273142" evidence="2">
    <location>
        <begin position="22"/>
        <end position="158"/>
    </location>
</feature>
<name>A0A8J5XDB9_DIALT</name>
<dbReference type="Proteomes" id="UP000751190">
    <property type="component" value="Unassembled WGS sequence"/>
</dbReference>
<feature type="signal peptide" evidence="2">
    <location>
        <begin position="1"/>
        <end position="21"/>
    </location>
</feature>
<keyword evidence="2" id="KW-0732">Signal</keyword>
<organism evidence="3 4">
    <name type="scientific">Diacronema lutheri</name>
    <name type="common">Unicellular marine alga</name>
    <name type="synonym">Monochrysis lutheri</name>
    <dbReference type="NCBI Taxonomy" id="2081491"/>
    <lineage>
        <taxon>Eukaryota</taxon>
        <taxon>Haptista</taxon>
        <taxon>Haptophyta</taxon>
        <taxon>Pavlovophyceae</taxon>
        <taxon>Pavlovales</taxon>
        <taxon>Pavlovaceae</taxon>
        <taxon>Diacronema</taxon>
    </lineage>
</organism>
<dbReference type="AlphaFoldDB" id="A0A8J5XDB9"/>
<protein>
    <submittedName>
        <fullName evidence="3">Uncharacterized protein</fullName>
    </submittedName>
</protein>
<sequence length="158" mass="17380">MALLSRVMCALALTTIRNADTDEISDAVATFAVSTVETGEHFVLLTQAACPIRYKPDQPPSEEDTADGTREYIDCNDLAQMLDVFHELELDPNFDGDWESLDLSWGELEEEGEGELEDDGYYEDYDAEDDDGDSWAHANELDGGLGDESFGGDWSAPA</sequence>
<keyword evidence="4" id="KW-1185">Reference proteome</keyword>
<evidence type="ECO:0000256" key="1">
    <source>
        <dbReference type="SAM" id="MobiDB-lite"/>
    </source>
</evidence>
<dbReference type="EMBL" id="JAGTXO010000016">
    <property type="protein sequence ID" value="KAG8463486.1"/>
    <property type="molecule type" value="Genomic_DNA"/>
</dbReference>
<feature type="region of interest" description="Disordered" evidence="1">
    <location>
        <begin position="99"/>
        <end position="158"/>
    </location>
</feature>
<accession>A0A8J5XDB9</accession>
<feature type="compositionally biased region" description="Acidic residues" evidence="1">
    <location>
        <begin position="107"/>
        <end position="133"/>
    </location>
</feature>
<evidence type="ECO:0000313" key="3">
    <source>
        <dbReference type="EMBL" id="KAG8463486.1"/>
    </source>
</evidence>
<evidence type="ECO:0000313" key="4">
    <source>
        <dbReference type="Proteomes" id="UP000751190"/>
    </source>
</evidence>
<reference evidence="3" key="1">
    <citation type="submission" date="2021-05" db="EMBL/GenBank/DDBJ databases">
        <title>The genome of the haptophyte Pavlova lutheri (Diacronema luteri, Pavlovales) - a model for lipid biosynthesis in eukaryotic algae.</title>
        <authorList>
            <person name="Hulatt C.J."/>
            <person name="Posewitz M.C."/>
        </authorList>
    </citation>
    <scope>NUCLEOTIDE SEQUENCE</scope>
    <source>
        <strain evidence="3">NIVA-4/92</strain>
    </source>
</reference>
<comment type="caution">
    <text evidence="3">The sequence shown here is derived from an EMBL/GenBank/DDBJ whole genome shotgun (WGS) entry which is preliminary data.</text>
</comment>
<proteinExistence type="predicted"/>
<gene>
    <name evidence="3" type="ORF">KFE25_004997</name>
</gene>